<dbReference type="Gene3D" id="3.30.565.10">
    <property type="entry name" value="Histidine kinase-like ATPase, C-terminal domain"/>
    <property type="match status" value="1"/>
</dbReference>
<evidence type="ECO:0000256" key="4">
    <source>
        <dbReference type="ARBA" id="ARBA00022679"/>
    </source>
</evidence>
<keyword evidence="6 10" id="KW-0418">Kinase</keyword>
<evidence type="ECO:0000259" key="9">
    <source>
        <dbReference type="PROSITE" id="PS50109"/>
    </source>
</evidence>
<dbReference type="InterPro" id="IPR004358">
    <property type="entry name" value="Sig_transdc_His_kin-like_C"/>
</dbReference>
<dbReference type="AlphaFoldDB" id="A0A645A2W7"/>
<comment type="caution">
    <text evidence="10">The sequence shown here is derived from an EMBL/GenBank/DDBJ whole genome shotgun (WGS) entry which is preliminary data.</text>
</comment>
<sequence length="317" mass="36236">MAEGKVISRIVREMPEEEKTFLLPYVVKSFLLAPIFSDNQFWGFIGFDDCSNEKKWLPSEKQILAAAANTIGSAYFRKNNIDELIQAKELAEQSDRLKTSFLANMSHEIRTPMNGIIGFTELLKEPKLSGEEQQEYIRIIEKSGERLLNIINDIIKISKLESGLVQPVISEVYINELLDYIYRFFLPQVQEKGLVLKIDNQIKDENICMNSDKEKLYAIITNLTRNSIKFTDKGFVEIGCSHPGQEFLFFVKDTGIGMTPEQMKIVFDRFRQGSETIARDYEGSGLGLSISKAYVEMLGVKYGWKARLMPDLLSILQ</sequence>
<dbReference type="InterPro" id="IPR036890">
    <property type="entry name" value="HATPase_C_sf"/>
</dbReference>
<evidence type="ECO:0000256" key="2">
    <source>
        <dbReference type="ARBA" id="ARBA00012438"/>
    </source>
</evidence>
<feature type="domain" description="Histidine kinase" evidence="9">
    <location>
        <begin position="104"/>
        <end position="303"/>
    </location>
</feature>
<dbReference type="EMBL" id="VSSQ01010367">
    <property type="protein sequence ID" value="MPM44144.1"/>
    <property type="molecule type" value="Genomic_DNA"/>
</dbReference>
<dbReference type="InterPro" id="IPR050736">
    <property type="entry name" value="Sensor_HK_Regulatory"/>
</dbReference>
<evidence type="ECO:0000313" key="10">
    <source>
        <dbReference type="EMBL" id="MPM44144.1"/>
    </source>
</evidence>
<dbReference type="GO" id="GO:0000155">
    <property type="term" value="F:phosphorelay sensor kinase activity"/>
    <property type="evidence" value="ECO:0007669"/>
    <property type="project" value="InterPro"/>
</dbReference>
<dbReference type="CDD" id="cd00082">
    <property type="entry name" value="HisKA"/>
    <property type="match status" value="1"/>
</dbReference>
<keyword evidence="4 10" id="KW-0808">Transferase</keyword>
<proteinExistence type="predicted"/>
<dbReference type="Gene3D" id="3.30.450.40">
    <property type="match status" value="1"/>
</dbReference>
<evidence type="ECO:0000256" key="8">
    <source>
        <dbReference type="ARBA" id="ARBA00023012"/>
    </source>
</evidence>
<evidence type="ECO:0000256" key="3">
    <source>
        <dbReference type="ARBA" id="ARBA00022553"/>
    </source>
</evidence>
<dbReference type="GO" id="GO:0005524">
    <property type="term" value="F:ATP binding"/>
    <property type="evidence" value="ECO:0007669"/>
    <property type="project" value="UniProtKB-KW"/>
</dbReference>
<dbReference type="SUPFAM" id="SSF55781">
    <property type="entry name" value="GAF domain-like"/>
    <property type="match status" value="1"/>
</dbReference>
<keyword evidence="5" id="KW-0547">Nucleotide-binding</keyword>
<dbReference type="InterPro" id="IPR003661">
    <property type="entry name" value="HisK_dim/P_dom"/>
</dbReference>
<dbReference type="Gene3D" id="1.10.287.130">
    <property type="match status" value="1"/>
</dbReference>
<dbReference type="Pfam" id="PF01590">
    <property type="entry name" value="GAF"/>
    <property type="match status" value="1"/>
</dbReference>
<evidence type="ECO:0000256" key="5">
    <source>
        <dbReference type="ARBA" id="ARBA00022741"/>
    </source>
</evidence>
<dbReference type="InterPro" id="IPR036097">
    <property type="entry name" value="HisK_dim/P_sf"/>
</dbReference>
<dbReference type="Pfam" id="PF02518">
    <property type="entry name" value="HATPase_c"/>
    <property type="match status" value="1"/>
</dbReference>
<dbReference type="Pfam" id="PF00512">
    <property type="entry name" value="HisKA"/>
    <property type="match status" value="1"/>
</dbReference>
<keyword evidence="7" id="KW-0067">ATP-binding</keyword>
<dbReference type="InterPro" id="IPR003018">
    <property type="entry name" value="GAF"/>
</dbReference>
<dbReference type="SUPFAM" id="SSF47384">
    <property type="entry name" value="Homodimeric domain of signal transducing histidine kinase"/>
    <property type="match status" value="1"/>
</dbReference>
<reference evidence="10" key="1">
    <citation type="submission" date="2019-08" db="EMBL/GenBank/DDBJ databases">
        <authorList>
            <person name="Kucharzyk K."/>
            <person name="Murdoch R.W."/>
            <person name="Higgins S."/>
            <person name="Loffler F."/>
        </authorList>
    </citation>
    <scope>NUCLEOTIDE SEQUENCE</scope>
</reference>
<dbReference type="PRINTS" id="PR00344">
    <property type="entry name" value="BCTRLSENSOR"/>
</dbReference>
<evidence type="ECO:0000256" key="6">
    <source>
        <dbReference type="ARBA" id="ARBA00022777"/>
    </source>
</evidence>
<dbReference type="SUPFAM" id="SSF55874">
    <property type="entry name" value="ATPase domain of HSP90 chaperone/DNA topoisomerase II/histidine kinase"/>
    <property type="match status" value="1"/>
</dbReference>
<organism evidence="10">
    <name type="scientific">bioreactor metagenome</name>
    <dbReference type="NCBI Taxonomy" id="1076179"/>
    <lineage>
        <taxon>unclassified sequences</taxon>
        <taxon>metagenomes</taxon>
        <taxon>ecological metagenomes</taxon>
    </lineage>
</organism>
<dbReference type="EC" id="2.7.13.3" evidence="2"/>
<keyword evidence="8" id="KW-0902">Two-component regulatory system</keyword>
<dbReference type="PANTHER" id="PTHR43711">
    <property type="entry name" value="TWO-COMPONENT HISTIDINE KINASE"/>
    <property type="match status" value="1"/>
</dbReference>
<dbReference type="InterPro" id="IPR003594">
    <property type="entry name" value="HATPase_dom"/>
</dbReference>
<dbReference type="PROSITE" id="PS50109">
    <property type="entry name" value="HIS_KIN"/>
    <property type="match status" value="1"/>
</dbReference>
<gene>
    <name evidence="10" type="primary">rcsC_183</name>
    <name evidence="10" type="ORF">SDC9_90822</name>
</gene>
<dbReference type="SMART" id="SM00388">
    <property type="entry name" value="HisKA"/>
    <property type="match status" value="1"/>
</dbReference>
<name>A0A645A2W7_9ZZZZ</name>
<evidence type="ECO:0000256" key="1">
    <source>
        <dbReference type="ARBA" id="ARBA00000085"/>
    </source>
</evidence>
<accession>A0A645A2W7</accession>
<evidence type="ECO:0000256" key="7">
    <source>
        <dbReference type="ARBA" id="ARBA00022840"/>
    </source>
</evidence>
<keyword evidence="3" id="KW-0597">Phosphoprotein</keyword>
<dbReference type="InterPro" id="IPR029016">
    <property type="entry name" value="GAF-like_dom_sf"/>
</dbReference>
<dbReference type="InterPro" id="IPR005467">
    <property type="entry name" value="His_kinase_dom"/>
</dbReference>
<comment type="catalytic activity">
    <reaction evidence="1">
        <text>ATP + protein L-histidine = ADP + protein N-phospho-L-histidine.</text>
        <dbReference type="EC" id="2.7.13.3"/>
    </reaction>
</comment>
<dbReference type="PANTHER" id="PTHR43711:SF1">
    <property type="entry name" value="HISTIDINE KINASE 1"/>
    <property type="match status" value="1"/>
</dbReference>
<dbReference type="SMART" id="SM00387">
    <property type="entry name" value="HATPase_c"/>
    <property type="match status" value="1"/>
</dbReference>
<protein>
    <recommendedName>
        <fullName evidence="2">histidine kinase</fullName>
        <ecNumber evidence="2">2.7.13.3</ecNumber>
    </recommendedName>
</protein>
<dbReference type="FunFam" id="1.10.287.130:FF:000002">
    <property type="entry name" value="Two-component osmosensing histidine kinase"/>
    <property type="match status" value="1"/>
</dbReference>